<organism evidence="4">
    <name type="scientific">Taenia asiatica</name>
    <name type="common">Asian tapeworm</name>
    <dbReference type="NCBI Taxonomy" id="60517"/>
    <lineage>
        <taxon>Eukaryota</taxon>
        <taxon>Metazoa</taxon>
        <taxon>Spiralia</taxon>
        <taxon>Lophotrochozoa</taxon>
        <taxon>Platyhelminthes</taxon>
        <taxon>Cestoda</taxon>
        <taxon>Eucestoda</taxon>
        <taxon>Cyclophyllidea</taxon>
        <taxon>Taeniidae</taxon>
        <taxon>Taenia</taxon>
    </lineage>
</organism>
<feature type="region of interest" description="Disordered" evidence="1">
    <location>
        <begin position="96"/>
        <end position="116"/>
    </location>
</feature>
<accession>A0A0R3W5N7</accession>
<dbReference type="AlphaFoldDB" id="A0A0R3W5N7"/>
<gene>
    <name evidence="2" type="ORF">TASK_LOCUS5444</name>
</gene>
<evidence type="ECO:0000313" key="4">
    <source>
        <dbReference type="WBParaSite" id="TASK_0000544301-mRNA-1"/>
    </source>
</evidence>
<reference evidence="4" key="1">
    <citation type="submission" date="2017-02" db="UniProtKB">
        <authorList>
            <consortium name="WormBaseParasite"/>
        </authorList>
    </citation>
    <scope>IDENTIFICATION</scope>
</reference>
<sequence length="186" mass="20662">MSAPGNPISAVVTIPGFLSVNLHRWPSRHSLHIYMPDQGTNGGKQNDSPHEPDECQAIIQRPNPCAEEAPNCCEMQTTMTAPDTVEKKKARMNCCGTPRSESSNTNNTTCPGVPHSNEAEEVEAGVNLRLQMYRMANQLRQEKRLLHGRVMPFRHTKKPSFLFTAYNPSDLRSRCGSSQSSEVRIG</sequence>
<dbReference type="EMBL" id="UYRS01018415">
    <property type="protein sequence ID" value="VDK35113.1"/>
    <property type="molecule type" value="Genomic_DNA"/>
</dbReference>
<dbReference type="WBParaSite" id="TASK_0000544301-mRNA-1">
    <property type="protein sequence ID" value="TASK_0000544301-mRNA-1"/>
    <property type="gene ID" value="TASK_0000544301"/>
</dbReference>
<protein>
    <submittedName>
        <fullName evidence="4">OAR domain-containing protein</fullName>
    </submittedName>
</protein>
<evidence type="ECO:0000313" key="3">
    <source>
        <dbReference type="Proteomes" id="UP000282613"/>
    </source>
</evidence>
<feature type="compositionally biased region" description="Polar residues" evidence="1">
    <location>
        <begin position="99"/>
        <end position="110"/>
    </location>
</feature>
<name>A0A0R3W5N7_TAEAS</name>
<evidence type="ECO:0000313" key="2">
    <source>
        <dbReference type="EMBL" id="VDK35113.1"/>
    </source>
</evidence>
<reference evidence="2 3" key="2">
    <citation type="submission" date="2018-11" db="EMBL/GenBank/DDBJ databases">
        <authorList>
            <consortium name="Pathogen Informatics"/>
        </authorList>
    </citation>
    <scope>NUCLEOTIDE SEQUENCE [LARGE SCALE GENOMIC DNA]</scope>
</reference>
<proteinExistence type="predicted"/>
<dbReference type="Proteomes" id="UP000282613">
    <property type="component" value="Unassembled WGS sequence"/>
</dbReference>
<keyword evidence="3" id="KW-1185">Reference proteome</keyword>
<evidence type="ECO:0000256" key="1">
    <source>
        <dbReference type="SAM" id="MobiDB-lite"/>
    </source>
</evidence>
<dbReference type="STRING" id="60517.A0A0R3W5N7"/>